<dbReference type="Proteomes" id="UP000010846">
    <property type="component" value="Chromosome"/>
</dbReference>
<dbReference type="RefSeq" id="WP_015301752.1">
    <property type="nucleotide sequence ID" value="NC_019964.1"/>
</dbReference>
<dbReference type="STRING" id="797302.Halru_2572"/>
<name>L0IE87_HALRX</name>
<protein>
    <submittedName>
        <fullName evidence="1">Uncharacterized protein</fullName>
    </submittedName>
</protein>
<sequence length="129" mass="13597">MDCPCTVDPVVFIVPESLRACAPDEAAAAAICPRCLTVASAPDSSSTEPDFSRISVAFPDGEGAIALALALGLLESLALNRSAIESALDAAERAGTDTLLVIDRLIDDPDVEPAIDLERRRDKLESLLY</sequence>
<gene>
    <name evidence="1" type="ordered locus">Halru_2572</name>
</gene>
<dbReference type="OrthoDB" id="212944at2157"/>
<dbReference type="eggNOG" id="arCOG04757">
    <property type="taxonomic scope" value="Archaea"/>
</dbReference>
<proteinExistence type="predicted"/>
<accession>L0IE87</accession>
<keyword evidence="2" id="KW-1185">Reference proteome</keyword>
<organism evidence="1 2">
    <name type="scientific">Halovivax ruber (strain DSM 18193 / JCM 13892 / XH-70)</name>
    <dbReference type="NCBI Taxonomy" id="797302"/>
    <lineage>
        <taxon>Archaea</taxon>
        <taxon>Methanobacteriati</taxon>
        <taxon>Methanobacteriota</taxon>
        <taxon>Stenosarchaea group</taxon>
        <taxon>Halobacteria</taxon>
        <taxon>Halobacteriales</taxon>
        <taxon>Natrialbaceae</taxon>
        <taxon>Halovivax</taxon>
    </lineage>
</organism>
<dbReference type="HOGENOM" id="CLU_152338_0_0_2"/>
<dbReference type="InterPro" id="IPR046243">
    <property type="entry name" value="DUF6276"/>
</dbReference>
<dbReference type="EMBL" id="CP003050">
    <property type="protein sequence ID" value="AGB17153.1"/>
    <property type="molecule type" value="Genomic_DNA"/>
</dbReference>
<dbReference type="AlphaFoldDB" id="L0IE87"/>
<reference evidence="1" key="1">
    <citation type="submission" date="2011-09" db="EMBL/GenBank/DDBJ databases">
        <title>Complete sequence of Halovivax ruber XH-70.</title>
        <authorList>
            <consortium name="US DOE Joint Genome Institute"/>
            <person name="Lucas S."/>
            <person name="Han J."/>
            <person name="Lapidus A."/>
            <person name="Cheng J.-F."/>
            <person name="Goodwin L."/>
            <person name="Pitluck S."/>
            <person name="Peters L."/>
            <person name="Mikhailova N."/>
            <person name="Davenport K."/>
            <person name="Detter J.C."/>
            <person name="Han C."/>
            <person name="Tapia R."/>
            <person name="Land M."/>
            <person name="Hauser L."/>
            <person name="Kyrpides N."/>
            <person name="Ivanova N."/>
            <person name="Pagani I."/>
            <person name="Sproer C."/>
            <person name="Anderson I."/>
            <person name="Woyke T."/>
        </authorList>
    </citation>
    <scope>NUCLEOTIDE SEQUENCE</scope>
    <source>
        <strain evidence="1">XH-70</strain>
    </source>
</reference>
<evidence type="ECO:0000313" key="1">
    <source>
        <dbReference type="EMBL" id="AGB17153.1"/>
    </source>
</evidence>
<dbReference type="GeneID" id="14377109"/>
<evidence type="ECO:0000313" key="2">
    <source>
        <dbReference type="Proteomes" id="UP000010846"/>
    </source>
</evidence>
<dbReference type="KEGG" id="hru:Halru_2572"/>
<dbReference type="Pfam" id="PF19792">
    <property type="entry name" value="DUF6276"/>
    <property type="match status" value="1"/>
</dbReference>